<reference evidence="2" key="1">
    <citation type="journal article" date="2023" name="Mol. Phylogenet. Evol.">
        <title>Genome-scale phylogeny and comparative genomics of the fungal order Sordariales.</title>
        <authorList>
            <person name="Hensen N."/>
            <person name="Bonometti L."/>
            <person name="Westerberg I."/>
            <person name="Brannstrom I.O."/>
            <person name="Guillou S."/>
            <person name="Cros-Aarteil S."/>
            <person name="Calhoun S."/>
            <person name="Haridas S."/>
            <person name="Kuo A."/>
            <person name="Mondo S."/>
            <person name="Pangilinan J."/>
            <person name="Riley R."/>
            <person name="LaButti K."/>
            <person name="Andreopoulos B."/>
            <person name="Lipzen A."/>
            <person name="Chen C."/>
            <person name="Yan M."/>
            <person name="Daum C."/>
            <person name="Ng V."/>
            <person name="Clum A."/>
            <person name="Steindorff A."/>
            <person name="Ohm R.A."/>
            <person name="Martin F."/>
            <person name="Silar P."/>
            <person name="Natvig D.O."/>
            <person name="Lalanne C."/>
            <person name="Gautier V."/>
            <person name="Ament-Velasquez S.L."/>
            <person name="Kruys A."/>
            <person name="Hutchinson M.I."/>
            <person name="Powell A.J."/>
            <person name="Barry K."/>
            <person name="Miller A.N."/>
            <person name="Grigoriev I.V."/>
            <person name="Debuchy R."/>
            <person name="Gladieux P."/>
            <person name="Hiltunen Thoren M."/>
            <person name="Johannesson H."/>
        </authorList>
    </citation>
    <scope>NUCLEOTIDE SEQUENCE</scope>
    <source>
        <strain evidence="2">CBS 333.67</strain>
    </source>
</reference>
<keyword evidence="3" id="KW-1185">Reference proteome</keyword>
<name>A0AAJ0H3U1_9PEZI</name>
<evidence type="ECO:0000313" key="2">
    <source>
        <dbReference type="EMBL" id="KAK3311039.1"/>
    </source>
</evidence>
<dbReference type="AlphaFoldDB" id="A0AAJ0H3U1"/>
<gene>
    <name evidence="2" type="ORF">B0T15DRAFT_520218</name>
</gene>
<dbReference type="Proteomes" id="UP001273166">
    <property type="component" value="Unassembled WGS sequence"/>
</dbReference>
<feature type="region of interest" description="Disordered" evidence="1">
    <location>
        <begin position="129"/>
        <end position="151"/>
    </location>
</feature>
<dbReference type="RefSeq" id="XP_062726819.1">
    <property type="nucleotide sequence ID" value="XM_062868483.1"/>
</dbReference>
<proteinExistence type="predicted"/>
<accession>A0AAJ0H3U1</accession>
<reference evidence="2" key="2">
    <citation type="submission" date="2023-06" db="EMBL/GenBank/DDBJ databases">
        <authorList>
            <consortium name="Lawrence Berkeley National Laboratory"/>
            <person name="Mondo S.J."/>
            <person name="Hensen N."/>
            <person name="Bonometti L."/>
            <person name="Westerberg I."/>
            <person name="Brannstrom I.O."/>
            <person name="Guillou S."/>
            <person name="Cros-Aarteil S."/>
            <person name="Calhoun S."/>
            <person name="Haridas S."/>
            <person name="Kuo A."/>
            <person name="Pangilinan J."/>
            <person name="Riley R."/>
            <person name="Labutti K."/>
            <person name="Andreopoulos B."/>
            <person name="Lipzen A."/>
            <person name="Chen C."/>
            <person name="Yanf M."/>
            <person name="Daum C."/>
            <person name="Ng V."/>
            <person name="Clum A."/>
            <person name="Steindorff A."/>
            <person name="Ohm R."/>
            <person name="Martin F."/>
            <person name="Silar P."/>
            <person name="Natvig D."/>
            <person name="Lalanne C."/>
            <person name="Gautier V."/>
            <person name="Ament-Velasquez S.L."/>
            <person name="Kruys A."/>
            <person name="Hutchinson M.I."/>
            <person name="Powell A.J."/>
            <person name="Barry K."/>
            <person name="Miller A.N."/>
            <person name="Grigoriev I.V."/>
            <person name="Debuchy R."/>
            <person name="Gladieux P."/>
            <person name="Thoren M.H."/>
            <person name="Johannesson H."/>
        </authorList>
    </citation>
    <scope>NUCLEOTIDE SEQUENCE</scope>
    <source>
        <strain evidence="2">CBS 333.67</strain>
    </source>
</reference>
<evidence type="ECO:0000256" key="1">
    <source>
        <dbReference type="SAM" id="MobiDB-lite"/>
    </source>
</evidence>
<evidence type="ECO:0000313" key="3">
    <source>
        <dbReference type="Proteomes" id="UP001273166"/>
    </source>
</evidence>
<organism evidence="2 3">
    <name type="scientific">Chaetomium strumarium</name>
    <dbReference type="NCBI Taxonomy" id="1170767"/>
    <lineage>
        <taxon>Eukaryota</taxon>
        <taxon>Fungi</taxon>
        <taxon>Dikarya</taxon>
        <taxon>Ascomycota</taxon>
        <taxon>Pezizomycotina</taxon>
        <taxon>Sordariomycetes</taxon>
        <taxon>Sordariomycetidae</taxon>
        <taxon>Sordariales</taxon>
        <taxon>Chaetomiaceae</taxon>
        <taxon>Chaetomium</taxon>
    </lineage>
</organism>
<dbReference type="EMBL" id="JAUDZG010000001">
    <property type="protein sequence ID" value="KAK3311039.1"/>
    <property type="molecule type" value="Genomic_DNA"/>
</dbReference>
<dbReference type="GeneID" id="87887312"/>
<protein>
    <submittedName>
        <fullName evidence="2">Uncharacterized protein</fullName>
    </submittedName>
</protein>
<sequence length="279" mass="29661">MAKMLRKPVSTATLWEHHLEGDDADKAREKMLDNLCKADLFAGSGFSTLLFPPPRPGAQGDSVGAMIEKMAAMEPSRKLRRVDFTPGTDQLQEILIEGIGAATLGRFRQYLDVSRLGVIPIVGFAGSGRPMPSAPPLTSPASSPIADGMANLLNPLSSTRREPCTKPTPFWSGAGGAALVYWPVTRGSCRRRSCHITRSDTVAASTCSRTRAESRYSRSSAGAAGRASSLAAEEEVEEDVVEEDAVQEDVVVVVVVVVVAHVVVVGGCRGRRGGGNLSW</sequence>
<comment type="caution">
    <text evidence="2">The sequence shown here is derived from an EMBL/GenBank/DDBJ whole genome shotgun (WGS) entry which is preliminary data.</text>
</comment>